<protein>
    <submittedName>
        <fullName evidence="1">Uncharacterized protein</fullName>
    </submittedName>
</protein>
<comment type="caution">
    <text evidence="1">The sequence shown here is derived from an EMBL/GenBank/DDBJ whole genome shotgun (WGS) entry which is preliminary data.</text>
</comment>
<keyword evidence="2" id="KW-1185">Reference proteome</keyword>
<gene>
    <name evidence="1" type="ORF">C7K25_13060</name>
</gene>
<organism evidence="1 2">
    <name type="scientific">Gulosibacter molinativorax</name>
    <dbReference type="NCBI Taxonomy" id="256821"/>
    <lineage>
        <taxon>Bacteria</taxon>
        <taxon>Bacillati</taxon>
        <taxon>Actinomycetota</taxon>
        <taxon>Actinomycetes</taxon>
        <taxon>Micrococcales</taxon>
        <taxon>Microbacteriaceae</taxon>
        <taxon>Gulosibacter</taxon>
    </lineage>
</organism>
<evidence type="ECO:0000313" key="1">
    <source>
        <dbReference type="EMBL" id="MDJ1372285.1"/>
    </source>
</evidence>
<reference evidence="1" key="2">
    <citation type="journal article" date="2022" name="Sci. Rep.">
        <title>In silico prediction of the enzymes involved in the degradation of the herbicide molinate by Gulosibacter molinativorax ON4T.</title>
        <authorList>
            <person name="Lopes A.R."/>
            <person name="Bunin E."/>
            <person name="Viana A.T."/>
            <person name="Froufe H."/>
            <person name="Munoz-Merida A."/>
            <person name="Pinho D."/>
            <person name="Figueiredo J."/>
            <person name="Barroso C."/>
            <person name="Vaz-Moreira I."/>
            <person name="Bellanger X."/>
            <person name="Egas C."/>
            <person name="Nunes O.C."/>
        </authorList>
    </citation>
    <scope>NUCLEOTIDE SEQUENCE</scope>
    <source>
        <strain evidence="1">ON4</strain>
    </source>
</reference>
<accession>A0ABT7CAY9</accession>
<proteinExistence type="predicted"/>
<reference evidence="1" key="1">
    <citation type="submission" date="2018-03" db="EMBL/GenBank/DDBJ databases">
        <authorList>
            <person name="Nunes O.C."/>
            <person name="Lopes A.R."/>
            <person name="Froufe H."/>
            <person name="Munoz-Merida A."/>
            <person name="Barroso C."/>
            <person name="Egas C."/>
        </authorList>
    </citation>
    <scope>NUCLEOTIDE SEQUENCE</scope>
    <source>
        <strain evidence="1">ON4</strain>
    </source>
</reference>
<sequence length="72" mass="7723">MEGAEEAIAVAGVRVAVTNVPDLASLPQVLAQLRALVREVVGDDAAVFVEPDVTEPDRKHISTESIVIRSWD</sequence>
<dbReference type="EMBL" id="PXVD01000023">
    <property type="protein sequence ID" value="MDJ1372285.1"/>
    <property type="molecule type" value="Genomic_DNA"/>
</dbReference>
<dbReference type="Proteomes" id="UP001170379">
    <property type="component" value="Unassembled WGS sequence"/>
</dbReference>
<evidence type="ECO:0000313" key="2">
    <source>
        <dbReference type="Proteomes" id="UP001170379"/>
    </source>
</evidence>
<name>A0ABT7CAY9_9MICO</name>